<evidence type="ECO:0000256" key="1">
    <source>
        <dbReference type="ARBA" id="ARBA00022428"/>
    </source>
</evidence>
<dbReference type="GO" id="GO:0070205">
    <property type="term" value="F:2-succinyl-6-hydroxy-2,4-cyclohexadiene-1-carboxylate synthase activity"/>
    <property type="evidence" value="ECO:0007669"/>
    <property type="project" value="UniProtKB-EC"/>
</dbReference>
<dbReference type="EC" id="4.2.99.20" evidence="3"/>
<dbReference type="RefSeq" id="WP_248268009.1">
    <property type="nucleotide sequence ID" value="NZ_CP096034.1"/>
</dbReference>
<comment type="function">
    <text evidence="3">Catalyzes a proton abstraction reaction that results in 2,5-elimination of pyruvate from 2-succinyl-5-enolpyruvyl-6-hydroxy-3-cyclohexene-1-carboxylate (SEPHCHC) and the formation of 2-succinyl-6-hydroxy-2,4-cyclohexadiene-1-carboxylate (SHCHC).</text>
</comment>
<comment type="pathway">
    <text evidence="3">Quinol/quinone metabolism; 1,4-dihydroxy-2-naphthoate biosynthesis; 1,4-dihydroxy-2-naphthoate from chorismate: step 3/7.</text>
</comment>
<sequence length="275" mass="31180">MEIKINEVTYSYIESGQGQTILLLHGFTGSKETWGSLISKLERYYHVIAIDLLGHGKTDCPINDERYRMEFAAKDLHDFLEQKQIVSVHLLGYSMGGRLALYFALAYPTKIKSLILESCTAGLKTENERLARIEQDNHLSSMILNEGIEVFVNYWENIPLFSTQKNLTSESQQKIKQGRLNQSPIGLSNSLKGMGTGIQPSLWSELNQFKKPSLLVCGEYDEKFCLIMGKMNEKLEKSEIIKIPHAGHAIHVEHSEKFATIVIGFLLKIEKEEIS</sequence>
<dbReference type="Proteomes" id="UP000830639">
    <property type="component" value="Chromosome"/>
</dbReference>
<dbReference type="Gene3D" id="3.40.50.1820">
    <property type="entry name" value="alpha/beta hydrolase"/>
    <property type="match status" value="1"/>
</dbReference>
<protein>
    <recommendedName>
        <fullName evidence="3">Putative 2-succinyl-6-hydroxy-2,4-cyclohexadiene-1-carboxylate synthase</fullName>
        <shortName evidence="3">SHCHC synthase</shortName>
        <ecNumber evidence="3">4.2.99.20</ecNumber>
    </recommendedName>
</protein>
<evidence type="ECO:0000313" key="5">
    <source>
        <dbReference type="EMBL" id="UPM54940.1"/>
    </source>
</evidence>
<dbReference type="InterPro" id="IPR000073">
    <property type="entry name" value="AB_hydrolase_1"/>
</dbReference>
<comment type="pathway">
    <text evidence="3">Quinol/quinone metabolism; menaquinone biosynthesis.</text>
</comment>
<dbReference type="HAMAP" id="MF_01660">
    <property type="entry name" value="MenH"/>
    <property type="match status" value="1"/>
</dbReference>
<dbReference type="SUPFAM" id="SSF53474">
    <property type="entry name" value="alpha/beta-Hydrolases"/>
    <property type="match status" value="1"/>
</dbReference>
<keyword evidence="2 3" id="KW-0456">Lyase</keyword>
<keyword evidence="5" id="KW-0436">Ligase</keyword>
<dbReference type="EMBL" id="CP096034">
    <property type="protein sequence ID" value="UPM54940.1"/>
    <property type="molecule type" value="Genomic_DNA"/>
</dbReference>
<keyword evidence="1 3" id="KW-0474">Menaquinone biosynthesis</keyword>
<keyword evidence="6" id="KW-1185">Reference proteome</keyword>
<evidence type="ECO:0000259" key="4">
    <source>
        <dbReference type="Pfam" id="PF00561"/>
    </source>
</evidence>
<name>A0ABY4JPC5_9BACI</name>
<dbReference type="InterPro" id="IPR022485">
    <property type="entry name" value="SHCHC_synthase_MenH"/>
</dbReference>
<dbReference type="NCBIfam" id="TIGR03695">
    <property type="entry name" value="menH_SHCHC"/>
    <property type="match status" value="1"/>
</dbReference>
<evidence type="ECO:0000313" key="6">
    <source>
        <dbReference type="Proteomes" id="UP000830639"/>
    </source>
</evidence>
<comment type="subunit">
    <text evidence="3">Monomer.</text>
</comment>
<dbReference type="PRINTS" id="PR00111">
    <property type="entry name" value="ABHYDROLASE"/>
</dbReference>
<feature type="domain" description="AB hydrolase-1" evidence="4">
    <location>
        <begin position="20"/>
        <end position="254"/>
    </location>
</feature>
<dbReference type="PANTHER" id="PTHR42916">
    <property type="entry name" value="2-SUCCINYL-5-ENOLPYRUVYL-6-HYDROXY-3-CYCLOHEXENE-1-CARBOXYLATE SYNTHASE"/>
    <property type="match status" value="1"/>
</dbReference>
<dbReference type="PANTHER" id="PTHR42916:SF1">
    <property type="entry name" value="PROTEIN PHYLLO, CHLOROPLASTIC"/>
    <property type="match status" value="1"/>
</dbReference>
<proteinExistence type="inferred from homology"/>
<accession>A0ABY4JPC5</accession>
<gene>
    <name evidence="3 5" type="primary">menH</name>
    <name evidence="5" type="ORF">MY490_03570</name>
</gene>
<dbReference type="GO" id="GO:0016874">
    <property type="term" value="F:ligase activity"/>
    <property type="evidence" value="ECO:0007669"/>
    <property type="project" value="UniProtKB-KW"/>
</dbReference>
<dbReference type="InterPro" id="IPR029058">
    <property type="entry name" value="AB_hydrolase_fold"/>
</dbReference>
<evidence type="ECO:0000256" key="2">
    <source>
        <dbReference type="ARBA" id="ARBA00023239"/>
    </source>
</evidence>
<evidence type="ECO:0000256" key="3">
    <source>
        <dbReference type="HAMAP-Rule" id="MF_01660"/>
    </source>
</evidence>
<reference evidence="5 6" key="1">
    <citation type="submission" date="2022-04" db="EMBL/GenBank/DDBJ databases">
        <title>Mechanism of arsenic methylation and mitigation arsenic toxicity by Bacillus sp. LH14 from an Arsenic-Contaminated Paddy Soil.</title>
        <authorList>
            <person name="Wang D."/>
        </authorList>
    </citation>
    <scope>NUCLEOTIDE SEQUENCE [LARGE SCALE GENOMIC DNA]</scope>
    <source>
        <strain evidence="5 6">LH14</strain>
    </source>
</reference>
<comment type="catalytic activity">
    <reaction evidence="3">
        <text>5-enolpyruvoyl-6-hydroxy-2-succinyl-cyclohex-3-ene-1-carboxylate = (1R,6R)-6-hydroxy-2-succinyl-cyclohexa-2,4-diene-1-carboxylate + pyruvate</text>
        <dbReference type="Rhea" id="RHEA:25597"/>
        <dbReference type="ChEBI" id="CHEBI:15361"/>
        <dbReference type="ChEBI" id="CHEBI:58689"/>
        <dbReference type="ChEBI" id="CHEBI:58818"/>
        <dbReference type="EC" id="4.2.99.20"/>
    </reaction>
</comment>
<dbReference type="Pfam" id="PF00561">
    <property type="entry name" value="Abhydrolase_1"/>
    <property type="match status" value="1"/>
</dbReference>
<organism evidence="5 6">
    <name type="scientific">Gottfriedia acidiceleris</name>
    <dbReference type="NCBI Taxonomy" id="371036"/>
    <lineage>
        <taxon>Bacteria</taxon>
        <taxon>Bacillati</taxon>
        <taxon>Bacillota</taxon>
        <taxon>Bacilli</taxon>
        <taxon>Bacillales</taxon>
        <taxon>Bacillaceae</taxon>
        <taxon>Gottfriedia</taxon>
    </lineage>
</organism>
<comment type="similarity">
    <text evidence="3">Belongs to the AB hydrolase superfamily. MenH family.</text>
</comment>